<reference evidence="2" key="2">
    <citation type="submission" date="2020-11" db="EMBL/GenBank/DDBJ databases">
        <authorList>
            <person name="McCartney M.A."/>
            <person name="Auch B."/>
            <person name="Kono T."/>
            <person name="Mallez S."/>
            <person name="Becker A."/>
            <person name="Gohl D.M."/>
            <person name="Silverstein K.A.T."/>
            <person name="Koren S."/>
            <person name="Bechman K.B."/>
            <person name="Herman A."/>
            <person name="Abrahante J.E."/>
            <person name="Garbe J."/>
        </authorList>
    </citation>
    <scope>NUCLEOTIDE SEQUENCE</scope>
    <source>
        <strain evidence="2">Duluth1</strain>
        <tissue evidence="2">Whole animal</tissue>
    </source>
</reference>
<reference evidence="2" key="1">
    <citation type="journal article" date="2019" name="bioRxiv">
        <title>The Genome of the Zebra Mussel, Dreissena polymorpha: A Resource for Invasive Species Research.</title>
        <authorList>
            <person name="McCartney M.A."/>
            <person name="Auch B."/>
            <person name="Kono T."/>
            <person name="Mallez S."/>
            <person name="Zhang Y."/>
            <person name="Obille A."/>
            <person name="Becker A."/>
            <person name="Abrahante J.E."/>
            <person name="Garbe J."/>
            <person name="Badalamenti J.P."/>
            <person name="Herman A."/>
            <person name="Mangelson H."/>
            <person name="Liachko I."/>
            <person name="Sullivan S."/>
            <person name="Sone E.D."/>
            <person name="Koren S."/>
            <person name="Silverstein K.A.T."/>
            <person name="Beckman K.B."/>
            <person name="Gohl D.M."/>
        </authorList>
    </citation>
    <scope>NUCLEOTIDE SEQUENCE</scope>
    <source>
        <strain evidence="2">Duluth1</strain>
        <tissue evidence="2">Whole animal</tissue>
    </source>
</reference>
<dbReference type="AlphaFoldDB" id="A0A9D4H0Z7"/>
<comment type="caution">
    <text evidence="2">The sequence shown here is derived from an EMBL/GenBank/DDBJ whole genome shotgun (WGS) entry which is preliminary data.</text>
</comment>
<proteinExistence type="predicted"/>
<gene>
    <name evidence="2" type="ORF">DPMN_127280</name>
</gene>
<evidence type="ECO:0000313" key="2">
    <source>
        <dbReference type="EMBL" id="KAH3825405.1"/>
    </source>
</evidence>
<feature type="region of interest" description="Disordered" evidence="1">
    <location>
        <begin position="1"/>
        <end position="24"/>
    </location>
</feature>
<sequence>MTNDDSPTTKAKYHVKPPVTDGNLSLLVTDDYQSIPAYRSDISEDDDTPSQSIIL</sequence>
<dbReference type="Proteomes" id="UP000828390">
    <property type="component" value="Unassembled WGS sequence"/>
</dbReference>
<evidence type="ECO:0000313" key="3">
    <source>
        <dbReference type="Proteomes" id="UP000828390"/>
    </source>
</evidence>
<evidence type="ECO:0000256" key="1">
    <source>
        <dbReference type="SAM" id="MobiDB-lite"/>
    </source>
</evidence>
<dbReference type="EMBL" id="JAIWYP010000005">
    <property type="protein sequence ID" value="KAH3825405.1"/>
    <property type="molecule type" value="Genomic_DNA"/>
</dbReference>
<accession>A0A9D4H0Z7</accession>
<protein>
    <submittedName>
        <fullName evidence="2">Uncharacterized protein</fullName>
    </submittedName>
</protein>
<keyword evidence="3" id="KW-1185">Reference proteome</keyword>
<organism evidence="2 3">
    <name type="scientific">Dreissena polymorpha</name>
    <name type="common">Zebra mussel</name>
    <name type="synonym">Mytilus polymorpha</name>
    <dbReference type="NCBI Taxonomy" id="45954"/>
    <lineage>
        <taxon>Eukaryota</taxon>
        <taxon>Metazoa</taxon>
        <taxon>Spiralia</taxon>
        <taxon>Lophotrochozoa</taxon>
        <taxon>Mollusca</taxon>
        <taxon>Bivalvia</taxon>
        <taxon>Autobranchia</taxon>
        <taxon>Heteroconchia</taxon>
        <taxon>Euheterodonta</taxon>
        <taxon>Imparidentia</taxon>
        <taxon>Neoheterodontei</taxon>
        <taxon>Myida</taxon>
        <taxon>Dreissenoidea</taxon>
        <taxon>Dreissenidae</taxon>
        <taxon>Dreissena</taxon>
    </lineage>
</organism>
<name>A0A9D4H0Z7_DREPO</name>